<evidence type="ECO:0000313" key="2">
    <source>
        <dbReference type="EMBL" id="TRX97582.1"/>
    </source>
</evidence>
<dbReference type="OrthoDB" id="4754482at2759"/>
<organism evidence="2 3">
    <name type="scientific">Xylaria flabelliformis</name>
    <dbReference type="NCBI Taxonomy" id="2512241"/>
    <lineage>
        <taxon>Eukaryota</taxon>
        <taxon>Fungi</taxon>
        <taxon>Dikarya</taxon>
        <taxon>Ascomycota</taxon>
        <taxon>Pezizomycotina</taxon>
        <taxon>Sordariomycetes</taxon>
        <taxon>Xylariomycetidae</taxon>
        <taxon>Xylariales</taxon>
        <taxon>Xylariaceae</taxon>
        <taxon>Xylaria</taxon>
    </lineage>
</organism>
<feature type="transmembrane region" description="Helical" evidence="1">
    <location>
        <begin position="198"/>
        <end position="216"/>
    </location>
</feature>
<evidence type="ECO:0000313" key="3">
    <source>
        <dbReference type="Proteomes" id="UP000319160"/>
    </source>
</evidence>
<accession>A0A553IBL4</accession>
<feature type="transmembrane region" description="Helical" evidence="1">
    <location>
        <begin position="228"/>
        <end position="250"/>
    </location>
</feature>
<sequence>MEIGLRNKQEISVMATVPTWVLARSSPSRSGGNLQRSEECDQLRYPTAFLESTSHNYGALITTHTKQNLGCRHVFRSELLTLLTLLEVAGERAVENGESSTSPTIFVLSFACNQARVLTANLEKPDKISIYIRQVFDQVPAKEERDKAFKDLVSWAMFVEDDPDVDMWDDAAGTASTRFRQVEFTQLFVLGIKARGKIYPILLGFQMSMWMVWTIGALEEIDLDSSSIFKGIVVTSTSVFGIAKTLLTTYRLSLIEGKRRYWWDTDDGLRSELRSNSVDDKARSVASATFVRVPEPRILITLSSSGRVAHNVQLNTKLQPVLAMSMAPICMTWGFALRERENLSTLIDSSDSSNHGIPDDGYAGDAVSLDAKLPPDNTLEARMKSLPILMTYW</sequence>
<comment type="caution">
    <text evidence="2">The sequence shown here is derived from an EMBL/GenBank/DDBJ whole genome shotgun (WGS) entry which is preliminary data.</text>
</comment>
<keyword evidence="1" id="KW-0472">Membrane</keyword>
<reference evidence="3" key="1">
    <citation type="submission" date="2019-06" db="EMBL/GenBank/DDBJ databases">
        <title>Draft genome sequence of the griseofulvin-producing fungus Xylaria cubensis strain G536.</title>
        <authorList>
            <person name="Mead M.E."/>
            <person name="Raja H.A."/>
            <person name="Steenwyk J.L."/>
            <person name="Knowles S.L."/>
            <person name="Oberlies N.H."/>
            <person name="Rokas A."/>
        </authorList>
    </citation>
    <scope>NUCLEOTIDE SEQUENCE [LARGE SCALE GENOMIC DNA]</scope>
    <source>
        <strain evidence="3">G536</strain>
    </source>
</reference>
<keyword evidence="1" id="KW-0812">Transmembrane</keyword>
<dbReference type="EMBL" id="VFLP01000005">
    <property type="protein sequence ID" value="TRX97582.1"/>
    <property type="molecule type" value="Genomic_DNA"/>
</dbReference>
<name>A0A553IBL4_9PEZI</name>
<evidence type="ECO:0000256" key="1">
    <source>
        <dbReference type="SAM" id="Phobius"/>
    </source>
</evidence>
<keyword evidence="3" id="KW-1185">Reference proteome</keyword>
<dbReference type="Proteomes" id="UP000319160">
    <property type="component" value="Unassembled WGS sequence"/>
</dbReference>
<keyword evidence="1" id="KW-1133">Transmembrane helix</keyword>
<protein>
    <submittedName>
        <fullName evidence="2">Uncharacterized protein</fullName>
    </submittedName>
</protein>
<gene>
    <name evidence="2" type="ORF">FHL15_001337</name>
</gene>
<dbReference type="AlphaFoldDB" id="A0A553IBL4"/>
<proteinExistence type="predicted"/>